<proteinExistence type="predicted"/>
<sequence>MSSTIDEYKDIGVTLINMAQRYIDTDIIENEITSIDKTWSEYVEYIFDTIDYIQLHQEDLHEFYQLANNLLVLLNEKQIQIKTIKDDELKNFHDEIENLNEQIELLNQKGELLLQSSTTDSNDNQIEHLLETINRNYDSLTIKIKIPLDNINEIHQSTTTTTTDNISSIPSNQFVDELHHHMNEIDLTMNELSELLVSSTNDAISSQPIKLTEQLLDNTVIHNELEKRKHALEQLYSNIETFKPMITNTEDMDSIKVLDEKLALLNQHWLIMKQTNELREENLLLTQVCSNKFWSEYNELSIILNNISQQLLQIRPRSSSRQYLENEQEKYNQLIKDFSNNEIKYQDILQKYSLQLLTLISSNQQETDDIYRYLYELEQQWKHLEIDLNTCQQELTQSMIKSDELNTKLENVSTWFNDKSSFTTNIGTNNELEDIRIFKEHLDDKYIDIINLKQDYTDIEQQNEFIIEEKPNIVEEQFVEIDSKWAQLKDKIQEHSINMKSTLHNLQNHIQFNSTSIINTTMSMIVLSASSTTYSFYQMIVYVVIKYLFFA</sequence>
<dbReference type="EMBL" id="CAJNOO010001400">
    <property type="protein sequence ID" value="CAF1147271.1"/>
    <property type="molecule type" value="Genomic_DNA"/>
</dbReference>
<keyword evidence="1" id="KW-0175">Coiled coil</keyword>
<dbReference type="Gene3D" id="1.20.58.60">
    <property type="match status" value="2"/>
</dbReference>
<accession>A0A814SEQ7</accession>
<feature type="coiled-coil region" evidence="1">
    <location>
        <begin position="82"/>
        <end position="116"/>
    </location>
</feature>
<dbReference type="Proteomes" id="UP000663882">
    <property type="component" value="Unassembled WGS sequence"/>
</dbReference>
<protein>
    <submittedName>
        <fullName evidence="2">Uncharacterized protein</fullName>
    </submittedName>
</protein>
<dbReference type="AlphaFoldDB" id="A0A814SEQ7"/>
<dbReference type="SUPFAM" id="SSF46966">
    <property type="entry name" value="Spectrin repeat"/>
    <property type="match status" value="3"/>
</dbReference>
<evidence type="ECO:0000256" key="1">
    <source>
        <dbReference type="SAM" id="Coils"/>
    </source>
</evidence>
<organism evidence="2 3">
    <name type="scientific">Rotaria sordida</name>
    <dbReference type="NCBI Taxonomy" id="392033"/>
    <lineage>
        <taxon>Eukaryota</taxon>
        <taxon>Metazoa</taxon>
        <taxon>Spiralia</taxon>
        <taxon>Gnathifera</taxon>
        <taxon>Rotifera</taxon>
        <taxon>Eurotatoria</taxon>
        <taxon>Bdelloidea</taxon>
        <taxon>Philodinida</taxon>
        <taxon>Philodinidae</taxon>
        <taxon>Rotaria</taxon>
    </lineage>
</organism>
<evidence type="ECO:0000313" key="3">
    <source>
        <dbReference type="Proteomes" id="UP000663882"/>
    </source>
</evidence>
<gene>
    <name evidence="2" type="ORF">RFH988_LOCUS21715</name>
</gene>
<comment type="caution">
    <text evidence="2">The sequence shown here is derived from an EMBL/GenBank/DDBJ whole genome shotgun (WGS) entry which is preliminary data.</text>
</comment>
<reference evidence="2" key="1">
    <citation type="submission" date="2021-02" db="EMBL/GenBank/DDBJ databases">
        <authorList>
            <person name="Nowell W R."/>
        </authorList>
    </citation>
    <scope>NUCLEOTIDE SEQUENCE</scope>
</reference>
<name>A0A814SEQ7_9BILA</name>
<evidence type="ECO:0000313" key="2">
    <source>
        <dbReference type="EMBL" id="CAF1147271.1"/>
    </source>
</evidence>